<organism evidence="2 3">
    <name type="scientific">Campylobacter pinnipediorum subsp. caledonicus</name>
    <dbReference type="NCBI Taxonomy" id="1874362"/>
    <lineage>
        <taxon>Bacteria</taxon>
        <taxon>Pseudomonadati</taxon>
        <taxon>Campylobacterota</taxon>
        <taxon>Epsilonproteobacteria</taxon>
        <taxon>Campylobacterales</taxon>
        <taxon>Campylobacteraceae</taxon>
        <taxon>Campylobacter</taxon>
    </lineage>
</organism>
<evidence type="ECO:0000313" key="2">
    <source>
        <dbReference type="EMBL" id="AQW88380.1"/>
    </source>
</evidence>
<evidence type="ECO:0000256" key="1">
    <source>
        <dbReference type="SAM" id="Phobius"/>
    </source>
</evidence>
<protein>
    <submittedName>
        <fullName evidence="2">Uncharacterized protein</fullName>
    </submittedName>
</protein>
<dbReference type="AlphaFoldDB" id="A0A1S6U9K8"/>
<accession>A0A1S6U9K8</accession>
<gene>
    <name evidence="2" type="ORF">CPIN18021_1597</name>
</gene>
<keyword evidence="1" id="KW-1133">Transmembrane helix</keyword>
<name>A0A1S6U9K8_9BACT</name>
<dbReference type="RefSeq" id="WP_078424799.1">
    <property type="nucleotide sequence ID" value="NZ_CP017258.1"/>
</dbReference>
<sequence>MNEIKWLKWFFVSCLFSIIFVAVVNYTVDPFQQFRISNFYDIKFKEQRYLNAGLAKNYKINSVVLGTSMTENFLINEIEEKLNYKNVIKLSISGGVTKELITTLNTAIKHNKIDDVLFGLDIFSLSDNFDKNRFPWFLYEEYSFKSIKDYLLNSFIFKNSYKYIKSIIHNFIMGGGTMANLDLNCIYCWSLFVDDSSYSEENIYKSWNENEPGNIHSNRIAFADLKENFDKYWIKTIKENPNIRFKIFLPPYSVLFFKKWESMNVIKDAFKFKEYALSELLKLKNVEIYDFQVDKNITHNLSLYKDISHYHQKINTLILEYIKEHKYLVTNENYKSLIEDLKNQVYEYQLPDFITQENFKKE</sequence>
<dbReference type="Proteomes" id="UP000190868">
    <property type="component" value="Chromosome"/>
</dbReference>
<keyword evidence="3" id="KW-1185">Reference proteome</keyword>
<keyword evidence="1" id="KW-0812">Transmembrane</keyword>
<dbReference type="EMBL" id="CP017258">
    <property type="protein sequence ID" value="AQW88380.1"/>
    <property type="molecule type" value="Genomic_DNA"/>
</dbReference>
<reference evidence="3" key="1">
    <citation type="submission" date="2016-09" db="EMBL/GenBank/DDBJ databases">
        <title>Comparative genomics of the Campylobacter concisus group.</title>
        <authorList>
            <person name="Miller W.G."/>
            <person name="Yee E."/>
            <person name="Chapman M.H."/>
            <person name="Huynh S."/>
            <person name="Bono J.L."/>
            <person name="On S.L.W."/>
            <person name="StLeger J."/>
            <person name="Foster G."/>
            <person name="Parker C.T."/>
        </authorList>
    </citation>
    <scope>NUCLEOTIDE SEQUENCE [LARGE SCALE GENOMIC DNA]</scope>
    <source>
        <strain evidence="3">RM18021</strain>
    </source>
</reference>
<keyword evidence="1" id="KW-0472">Membrane</keyword>
<feature type="transmembrane region" description="Helical" evidence="1">
    <location>
        <begin position="6"/>
        <end position="28"/>
    </location>
</feature>
<proteinExistence type="predicted"/>
<evidence type="ECO:0000313" key="3">
    <source>
        <dbReference type="Proteomes" id="UP000190868"/>
    </source>
</evidence>